<dbReference type="InterPro" id="IPR004383">
    <property type="entry name" value="rRNA_lsu_MTrfase_RlmN/Cfr"/>
</dbReference>
<dbReference type="GO" id="GO:0005737">
    <property type="term" value="C:cytoplasm"/>
    <property type="evidence" value="ECO:0007669"/>
    <property type="project" value="UniProtKB-SubCell"/>
</dbReference>
<dbReference type="Proteomes" id="UP000196239">
    <property type="component" value="Chromosome 1"/>
</dbReference>
<dbReference type="GO" id="GO:0030488">
    <property type="term" value="P:tRNA methylation"/>
    <property type="evidence" value="ECO:0007669"/>
    <property type="project" value="InterPro"/>
</dbReference>
<gene>
    <name evidence="11 13" type="primary">rlmN</name>
    <name evidence="13" type="ORF">NDEV_1115</name>
</gene>
<keyword evidence="3 11" id="KW-0963">Cytoplasm</keyword>
<dbReference type="SFLD" id="SFLDG01062">
    <property type="entry name" value="methyltransferase_(Class_A)"/>
    <property type="match status" value="1"/>
</dbReference>
<dbReference type="Pfam" id="PF04055">
    <property type="entry name" value="Radical_SAM"/>
    <property type="match status" value="1"/>
</dbReference>
<comment type="subcellular location">
    <subcellularLocation>
        <location evidence="1 11">Cytoplasm</location>
    </subcellularLocation>
</comment>
<feature type="binding site" evidence="11">
    <location>
        <position position="225"/>
    </location>
    <ligand>
        <name>S-adenosyl-L-methionine</name>
        <dbReference type="ChEBI" id="CHEBI:59789"/>
    </ligand>
</feature>
<dbReference type="EC" id="2.1.1.-" evidence="11"/>
<comment type="function">
    <text evidence="11">Specifically methylates position 2 of adenine 2503 in 23S rRNA.</text>
</comment>
<evidence type="ECO:0000256" key="6">
    <source>
        <dbReference type="ARBA" id="ARBA00022679"/>
    </source>
</evidence>
<keyword evidence="2 11" id="KW-0004">4Fe-4S</keyword>
<dbReference type="GO" id="GO:0070475">
    <property type="term" value="P:rRNA base methylation"/>
    <property type="evidence" value="ECO:0007669"/>
    <property type="project" value="UniProtKB-UniRule"/>
</dbReference>
<keyword evidence="7 11" id="KW-0949">S-adenosyl-L-methionine</keyword>
<evidence type="ECO:0000256" key="2">
    <source>
        <dbReference type="ARBA" id="ARBA00022485"/>
    </source>
</evidence>
<dbReference type="InterPro" id="IPR058240">
    <property type="entry name" value="rSAM_sf"/>
</dbReference>
<dbReference type="InterPro" id="IPR040072">
    <property type="entry name" value="Methyltransferase_A"/>
</dbReference>
<keyword evidence="10 11" id="KW-0411">Iron-sulfur</keyword>
<keyword evidence="11" id="KW-1015">Disulfide bond</keyword>
<evidence type="ECO:0000256" key="9">
    <source>
        <dbReference type="ARBA" id="ARBA00023004"/>
    </source>
</evidence>
<comment type="cofactor">
    <cofactor evidence="11">
        <name>[4Fe-4S] cluster</name>
        <dbReference type="ChEBI" id="CHEBI:49883"/>
    </cofactor>
    <text evidence="11">Binds 1 [4Fe-4S] cluster. The cluster is coordinated with 3 cysteines and an exchangeable S-adenosyl-L-methionine.</text>
</comment>
<feature type="binding site" evidence="11">
    <location>
        <position position="147"/>
    </location>
    <ligand>
        <name>[4Fe-4S] cluster</name>
        <dbReference type="ChEBI" id="CHEBI:49883"/>
        <note>4Fe-4S-S-AdoMet</note>
    </ligand>
</feature>
<evidence type="ECO:0000256" key="7">
    <source>
        <dbReference type="ARBA" id="ARBA00022691"/>
    </source>
</evidence>
<dbReference type="SFLD" id="SFLDF00275">
    <property type="entry name" value="adenosine_C2_methyltransferase"/>
    <property type="match status" value="1"/>
</dbReference>
<keyword evidence="8 11" id="KW-0479">Metal-binding</keyword>
<protein>
    <recommendedName>
        <fullName evidence="11">Ribosomal RNA large subunit methyltransferase N</fullName>
        <ecNumber evidence="11">2.1.1.-</ecNumber>
    </recommendedName>
    <alternativeName>
        <fullName evidence="11">23S rRNA (adenine(2503)-C(2))-methyltransferase</fullName>
    </alternativeName>
    <alternativeName>
        <fullName evidence="11">23S rRNA m2A2503 methyltransferase</fullName>
    </alternativeName>
</protein>
<evidence type="ECO:0000256" key="5">
    <source>
        <dbReference type="ARBA" id="ARBA00022603"/>
    </source>
</evidence>
<feature type="active site" description="S-methylcysteine intermediate" evidence="11">
    <location>
        <position position="366"/>
    </location>
</feature>
<accession>A0A128A3F2</accession>
<sequence length="381" mass="42543">MSVNILKTAEESYFHESITREYPKMIDLYRVLPEEMDDLVVKIGQPRYRAEQLLRALYHESPKQMSDLHQIPSAMRDALVAAGYTIGSEDEVHRVVSEDGRTTKLLLKFDDQTLIETVLMQYNPSQDKTHPRSTVCVSTQVGCPMGCVFCATGQMGFEKNLKAEEIISQVLHFARLLRQRGEHVTNLVFMGMGEPLANYDEMVRAVRLLTHPRAFGLGQRSITISTVGVIAGIDRLADEDLQVKLAISLHAPNDELRKRLVPTAGPHSVEDLIIAAKRYFKKTGRRVTFEYALIDGINDSTKVASELAHILKGNGAHVNLIPMNPTAGGFNRPARKKVLAFQQILRNGDVNCTVRVEKGVEISAACGQLRTDMVEKIHSKP</sequence>
<evidence type="ECO:0000256" key="8">
    <source>
        <dbReference type="ARBA" id="ARBA00022723"/>
    </source>
</evidence>
<comment type="caution">
    <text evidence="11">Lacks conserved residue(s) required for the propagation of feature annotation.</text>
</comment>
<proteinExistence type="inferred from homology"/>
<feature type="binding site" evidence="11">
    <location>
        <position position="150"/>
    </location>
    <ligand>
        <name>[4Fe-4S] cluster</name>
        <dbReference type="ChEBI" id="CHEBI:49883"/>
        <note>4Fe-4S-S-AdoMet</note>
    </ligand>
</feature>
<dbReference type="InterPro" id="IPR013785">
    <property type="entry name" value="Aldolase_TIM"/>
</dbReference>
<dbReference type="Gene3D" id="3.20.20.70">
    <property type="entry name" value="Aldolase class I"/>
    <property type="match status" value="1"/>
</dbReference>
<evidence type="ECO:0000256" key="3">
    <source>
        <dbReference type="ARBA" id="ARBA00022490"/>
    </source>
</evidence>
<dbReference type="GO" id="GO:0019843">
    <property type="term" value="F:rRNA binding"/>
    <property type="evidence" value="ECO:0007669"/>
    <property type="project" value="UniProtKB-UniRule"/>
</dbReference>
<dbReference type="NCBIfam" id="TIGR00048">
    <property type="entry name" value="rRNA_mod_RlmN"/>
    <property type="match status" value="1"/>
</dbReference>
<comment type="similarity">
    <text evidence="11">Belongs to the radical SAM superfamily. RlmN family.</text>
</comment>
<evidence type="ECO:0000256" key="10">
    <source>
        <dbReference type="ARBA" id="ARBA00023014"/>
    </source>
</evidence>
<dbReference type="SFLD" id="SFLDS00029">
    <property type="entry name" value="Radical_SAM"/>
    <property type="match status" value="1"/>
</dbReference>
<dbReference type="PIRSF" id="PIRSF006004">
    <property type="entry name" value="CHP00048"/>
    <property type="match status" value="1"/>
</dbReference>
<dbReference type="Gene3D" id="1.10.150.530">
    <property type="match status" value="1"/>
</dbReference>
<keyword evidence="6 11" id="KW-0808">Transferase</keyword>
<dbReference type="SUPFAM" id="SSF102114">
    <property type="entry name" value="Radical SAM enzymes"/>
    <property type="match status" value="1"/>
</dbReference>
<dbReference type="GO" id="GO:0046872">
    <property type="term" value="F:metal ion binding"/>
    <property type="evidence" value="ECO:0007669"/>
    <property type="project" value="UniProtKB-KW"/>
</dbReference>
<keyword evidence="9 11" id="KW-0408">Iron</keyword>
<dbReference type="GO" id="GO:0070040">
    <property type="term" value="F:rRNA (adenine(2503)-C2-)-methyltransferase activity"/>
    <property type="evidence" value="ECO:0007669"/>
    <property type="project" value="UniProtKB-UniRule"/>
</dbReference>
<dbReference type="GO" id="GO:0051539">
    <property type="term" value="F:4 iron, 4 sulfur cluster binding"/>
    <property type="evidence" value="ECO:0007669"/>
    <property type="project" value="UniProtKB-UniRule"/>
</dbReference>
<dbReference type="HAMAP" id="MF_01849">
    <property type="entry name" value="RNA_methyltr_RlmN"/>
    <property type="match status" value="1"/>
</dbReference>
<keyword evidence="14" id="KW-1185">Reference proteome</keyword>
<evidence type="ECO:0000313" key="14">
    <source>
        <dbReference type="Proteomes" id="UP000196239"/>
    </source>
</evidence>
<reference evidence="14" key="1">
    <citation type="submission" date="2015-10" db="EMBL/GenBank/DDBJ databases">
        <authorList>
            <person name="Lehtovirta-Morley L.E."/>
            <person name="Vieille C."/>
        </authorList>
    </citation>
    <scope>NUCLEOTIDE SEQUENCE [LARGE SCALE GENOMIC DNA]</scope>
</reference>
<dbReference type="CDD" id="cd01335">
    <property type="entry name" value="Radical_SAM"/>
    <property type="match status" value="1"/>
</dbReference>
<dbReference type="InterPro" id="IPR027492">
    <property type="entry name" value="RNA_MTrfase_RlmN"/>
</dbReference>
<feature type="domain" description="Radical SAM core" evidence="12">
    <location>
        <begin position="129"/>
        <end position="361"/>
    </location>
</feature>
<feature type="binding site" evidence="11">
    <location>
        <position position="143"/>
    </location>
    <ligand>
        <name>[4Fe-4S] cluster</name>
        <dbReference type="ChEBI" id="CHEBI:49883"/>
        <note>4Fe-4S-S-AdoMet</note>
    </ligand>
</feature>
<dbReference type="PANTHER" id="PTHR30544:SF5">
    <property type="entry name" value="RADICAL SAM CORE DOMAIN-CONTAINING PROTEIN"/>
    <property type="match status" value="1"/>
</dbReference>
<dbReference type="InterPro" id="IPR007197">
    <property type="entry name" value="rSAM"/>
</dbReference>
<feature type="binding site" evidence="11">
    <location>
        <begin position="248"/>
        <end position="250"/>
    </location>
    <ligand>
        <name>S-adenosyl-L-methionine</name>
        <dbReference type="ChEBI" id="CHEBI:59789"/>
    </ligand>
</feature>
<dbReference type="FunFam" id="3.20.20.70:FF:000014">
    <property type="entry name" value="Probable dual-specificity RNA methyltransferase RlmN"/>
    <property type="match status" value="1"/>
</dbReference>
<dbReference type="KEGG" id="ndv:NDEV_1115"/>
<name>A0A128A3F2_9ARCH</name>
<feature type="binding site" evidence="11">
    <location>
        <position position="324"/>
    </location>
    <ligand>
        <name>S-adenosyl-L-methionine</name>
        <dbReference type="ChEBI" id="CHEBI:59789"/>
    </ligand>
</feature>
<evidence type="ECO:0000256" key="4">
    <source>
        <dbReference type="ARBA" id="ARBA00022552"/>
    </source>
</evidence>
<feature type="binding site" evidence="11">
    <location>
        <begin position="193"/>
        <end position="194"/>
    </location>
    <ligand>
        <name>S-adenosyl-L-methionine</name>
        <dbReference type="ChEBI" id="CHEBI:59789"/>
    </ligand>
</feature>
<evidence type="ECO:0000313" key="13">
    <source>
        <dbReference type="EMBL" id="CUR51880.1"/>
    </source>
</evidence>
<dbReference type="PANTHER" id="PTHR30544">
    <property type="entry name" value="23S RRNA METHYLTRANSFERASE"/>
    <property type="match status" value="1"/>
</dbReference>
<comment type="miscellaneous">
    <text evidence="11">Reaction proceeds by a ping-pong mechanism involving intermediate methylation of a conserved cysteine residue.</text>
</comment>
<evidence type="ECO:0000256" key="11">
    <source>
        <dbReference type="HAMAP-Rule" id="MF_01849"/>
    </source>
</evidence>
<keyword evidence="4 11" id="KW-0698">rRNA processing</keyword>
<dbReference type="EMBL" id="LN890280">
    <property type="protein sequence ID" value="CUR51880.1"/>
    <property type="molecule type" value="Genomic_DNA"/>
</dbReference>
<comment type="catalytic activity">
    <reaction evidence="11">
        <text>adenosine(2503) in 23S rRNA + 2 reduced [2Fe-2S]-[ferredoxin] + 2 S-adenosyl-L-methionine = 2-methyladenosine(2503) in 23S rRNA + 5'-deoxyadenosine + L-methionine + 2 oxidized [2Fe-2S]-[ferredoxin] + S-adenosyl-L-homocysteine</text>
        <dbReference type="Rhea" id="RHEA:42916"/>
        <dbReference type="Rhea" id="RHEA-COMP:10000"/>
        <dbReference type="Rhea" id="RHEA-COMP:10001"/>
        <dbReference type="Rhea" id="RHEA-COMP:10152"/>
        <dbReference type="Rhea" id="RHEA-COMP:10282"/>
        <dbReference type="ChEBI" id="CHEBI:17319"/>
        <dbReference type="ChEBI" id="CHEBI:33737"/>
        <dbReference type="ChEBI" id="CHEBI:33738"/>
        <dbReference type="ChEBI" id="CHEBI:57844"/>
        <dbReference type="ChEBI" id="CHEBI:57856"/>
        <dbReference type="ChEBI" id="CHEBI:59789"/>
        <dbReference type="ChEBI" id="CHEBI:74411"/>
        <dbReference type="ChEBI" id="CHEBI:74497"/>
        <dbReference type="EC" id="2.1.1.192"/>
    </reaction>
</comment>
<feature type="active site" description="Proton acceptor" evidence="11">
    <location>
        <position position="116"/>
    </location>
</feature>
<evidence type="ECO:0000259" key="12">
    <source>
        <dbReference type="PROSITE" id="PS51918"/>
    </source>
</evidence>
<dbReference type="PROSITE" id="PS51918">
    <property type="entry name" value="RADICAL_SAM"/>
    <property type="match status" value="1"/>
</dbReference>
<keyword evidence="5 11" id="KW-0489">Methyltransferase</keyword>
<organism evidence="13 14">
    <name type="scientific">Nitrosotalea devaniterrae</name>
    <dbReference type="NCBI Taxonomy" id="1078905"/>
    <lineage>
        <taxon>Archaea</taxon>
        <taxon>Nitrososphaerota</taxon>
        <taxon>Nitrososphaeria</taxon>
        <taxon>Nitrosotaleales</taxon>
        <taxon>Nitrosotaleaceae</taxon>
        <taxon>Nitrosotalea</taxon>
    </lineage>
</organism>
<evidence type="ECO:0000256" key="1">
    <source>
        <dbReference type="ARBA" id="ARBA00004496"/>
    </source>
</evidence>
<dbReference type="AlphaFoldDB" id="A0A128A3F2"/>